<reference evidence="1" key="1">
    <citation type="submission" date="2009-08" db="EMBL/GenBank/DDBJ databases">
        <authorList>
            <person name="Weinstock G."/>
            <person name="Sodergren E."/>
            <person name="Clifton S."/>
            <person name="Fulton L."/>
            <person name="Fulton B."/>
            <person name="Courtney L."/>
            <person name="Fronick C."/>
            <person name="Harrison M."/>
            <person name="Strong C."/>
            <person name="Farmer C."/>
            <person name="Delahaunty K."/>
            <person name="Markovic C."/>
            <person name="Hall O."/>
            <person name="Minx P."/>
            <person name="Tomlinson C."/>
            <person name="Mitreva M."/>
            <person name="Nelson J."/>
            <person name="Hou S."/>
            <person name="Wollam A."/>
            <person name="Pepin K.H."/>
            <person name="Johnson M."/>
            <person name="Bhonagiri V."/>
            <person name="Nash W.E."/>
            <person name="Warren W."/>
            <person name="Chinwalla A."/>
            <person name="Mardis E.R."/>
            <person name="Wilson R.K."/>
        </authorList>
    </citation>
    <scope>NUCLEOTIDE SEQUENCE [LARGE SCALE GENOMIC DNA]</scope>
    <source>
        <strain evidence="1">A2-165</strain>
    </source>
</reference>
<proteinExistence type="predicted"/>
<comment type="caution">
    <text evidence="1">The sequence shown here is derived from an EMBL/GenBank/DDBJ whole genome shotgun (WGS) entry which is preliminary data.</text>
</comment>
<dbReference type="STRING" id="411483.FAEPRAA2165_00302"/>
<gene>
    <name evidence="1" type="ORF">FAEPRAA2165_00302</name>
</gene>
<organism evidence="1 2">
    <name type="scientific">Faecalibacterium duncaniae (strain DSM 17677 / JCM 31915 / A2-165)</name>
    <name type="common">Faecalibacterium prausnitzii</name>
    <dbReference type="NCBI Taxonomy" id="411483"/>
    <lineage>
        <taxon>Bacteria</taxon>
        <taxon>Bacillati</taxon>
        <taxon>Bacillota</taxon>
        <taxon>Clostridia</taxon>
        <taxon>Eubacteriales</taxon>
        <taxon>Oscillospiraceae</taxon>
        <taxon>Faecalibacterium</taxon>
    </lineage>
</organism>
<keyword evidence="2" id="KW-1185">Reference proteome</keyword>
<dbReference type="EMBL" id="ACOP02000004">
    <property type="protein sequence ID" value="EEU98078.1"/>
    <property type="molecule type" value="Genomic_DNA"/>
</dbReference>
<protein>
    <submittedName>
        <fullName evidence="1">Uncharacterized protein</fullName>
    </submittedName>
</protein>
<evidence type="ECO:0000313" key="2">
    <source>
        <dbReference type="Proteomes" id="UP000004619"/>
    </source>
</evidence>
<name>C7H210_FAED2</name>
<sequence>MAVASQQTRRNTGAAKLIRPFLYVLIERRNHVKEYDPIIRPL</sequence>
<dbReference type="Proteomes" id="UP000004619">
    <property type="component" value="Unassembled WGS sequence"/>
</dbReference>
<evidence type="ECO:0000313" key="1">
    <source>
        <dbReference type="EMBL" id="EEU98078.1"/>
    </source>
</evidence>
<dbReference type="AlphaFoldDB" id="C7H210"/>
<accession>C7H210</accession>
<dbReference type="HOGENOM" id="CLU_3251787_0_0_9"/>